<evidence type="ECO:0000313" key="3">
    <source>
        <dbReference type="Proteomes" id="UP000001064"/>
    </source>
</evidence>
<keyword evidence="3" id="KW-1185">Reference proteome</keyword>
<dbReference type="eggNOG" id="KOG1911">
    <property type="taxonomic scope" value="Eukaryota"/>
</dbReference>
<dbReference type="RefSeq" id="XP_003290666.1">
    <property type="nucleotide sequence ID" value="XM_003290618.1"/>
</dbReference>
<protein>
    <submittedName>
        <fullName evidence="2">Uncharacterized protein</fullName>
    </submittedName>
</protein>
<dbReference type="PANTHER" id="PTHR33656:SF1">
    <property type="entry name" value="EXPRESSED PROTEIN"/>
    <property type="match status" value="1"/>
</dbReference>
<dbReference type="GeneID" id="10508208"/>
<dbReference type="VEuPathDB" id="AmoebaDB:DICPUDRAFT_81385"/>
<feature type="region of interest" description="Disordered" evidence="1">
    <location>
        <begin position="122"/>
        <end position="208"/>
    </location>
</feature>
<accession>F0ZTB6</accession>
<evidence type="ECO:0000256" key="1">
    <source>
        <dbReference type="SAM" id="MobiDB-lite"/>
    </source>
</evidence>
<dbReference type="Proteomes" id="UP000001064">
    <property type="component" value="Unassembled WGS sequence"/>
</dbReference>
<organism evidence="2 3">
    <name type="scientific">Dictyostelium purpureum</name>
    <name type="common">Slime mold</name>
    <dbReference type="NCBI Taxonomy" id="5786"/>
    <lineage>
        <taxon>Eukaryota</taxon>
        <taxon>Amoebozoa</taxon>
        <taxon>Evosea</taxon>
        <taxon>Eumycetozoa</taxon>
        <taxon>Dictyostelia</taxon>
        <taxon>Dictyosteliales</taxon>
        <taxon>Dictyosteliaceae</taxon>
        <taxon>Dictyostelium</taxon>
    </lineage>
</organism>
<sequence>MCKPLVNGLLSYMVGTFLERIHHFSSPKKSPVSKSRRGFLNKLDNDITPSSRVGHVLRTYKDLKFHLIPQVATLTLLKDTLKDEKSWITIELDGYYKVCKIDERDEKVPTFKSIAAIGFKTQNREVNPSKSQQQTQQQTQQQQQAQQQQHPQHTSTTHSNFDEELEQQQQQQQQAQQQQQQFQFQYQHQYQHQHQHQNNQQHKKEGML</sequence>
<dbReference type="InParanoid" id="F0ZTB6"/>
<evidence type="ECO:0000313" key="2">
    <source>
        <dbReference type="EMBL" id="EGC32808.1"/>
    </source>
</evidence>
<name>F0ZTB6_DICPU</name>
<feature type="compositionally biased region" description="Low complexity" evidence="1">
    <location>
        <begin position="167"/>
        <end position="200"/>
    </location>
</feature>
<proteinExistence type="predicted"/>
<feature type="compositionally biased region" description="Low complexity" evidence="1">
    <location>
        <begin position="131"/>
        <end position="159"/>
    </location>
</feature>
<dbReference type="KEGG" id="dpp:DICPUDRAFT_81385"/>
<dbReference type="AlphaFoldDB" id="F0ZTB6"/>
<gene>
    <name evidence="2" type="ORF">DICPUDRAFT_81385</name>
</gene>
<dbReference type="EMBL" id="GL871173">
    <property type="protein sequence ID" value="EGC32808.1"/>
    <property type="molecule type" value="Genomic_DNA"/>
</dbReference>
<dbReference type="PANTHER" id="PTHR33656">
    <property type="entry name" value="EXPRESSED PROTEIN-RELATED"/>
    <property type="match status" value="1"/>
</dbReference>
<reference evidence="3" key="1">
    <citation type="journal article" date="2011" name="Genome Biol.">
        <title>Comparative genomics of the social amoebae Dictyostelium discoideum and Dictyostelium purpureum.</title>
        <authorList>
            <consortium name="US DOE Joint Genome Institute (JGI-PGF)"/>
            <person name="Sucgang R."/>
            <person name="Kuo A."/>
            <person name="Tian X."/>
            <person name="Salerno W."/>
            <person name="Parikh A."/>
            <person name="Feasley C.L."/>
            <person name="Dalin E."/>
            <person name="Tu H."/>
            <person name="Huang E."/>
            <person name="Barry K."/>
            <person name="Lindquist E."/>
            <person name="Shapiro H."/>
            <person name="Bruce D."/>
            <person name="Schmutz J."/>
            <person name="Salamov A."/>
            <person name="Fey P."/>
            <person name="Gaudet P."/>
            <person name="Anjard C."/>
            <person name="Babu M.M."/>
            <person name="Basu S."/>
            <person name="Bushmanova Y."/>
            <person name="van der Wel H."/>
            <person name="Katoh-Kurasawa M."/>
            <person name="Dinh C."/>
            <person name="Coutinho P.M."/>
            <person name="Saito T."/>
            <person name="Elias M."/>
            <person name="Schaap P."/>
            <person name="Kay R.R."/>
            <person name="Henrissat B."/>
            <person name="Eichinger L."/>
            <person name="Rivero F."/>
            <person name="Putnam N.H."/>
            <person name="West C.M."/>
            <person name="Loomis W.F."/>
            <person name="Chisholm R.L."/>
            <person name="Shaulsky G."/>
            <person name="Strassmann J.E."/>
            <person name="Queller D.C."/>
            <person name="Kuspa A."/>
            <person name="Grigoriev I.V."/>
        </authorList>
    </citation>
    <scope>NUCLEOTIDE SEQUENCE [LARGE SCALE GENOMIC DNA]</scope>
    <source>
        <strain evidence="3">QSDP1</strain>
    </source>
</reference>